<keyword evidence="2" id="KW-1185">Reference proteome</keyword>
<sequence length="449" mass="49897">MSATNASTLYTRITQHISTVAKALKELRHNPDHLDEDVTLEPIPIVGSVKLHGTHTDILVYSDEKIILQLKNGSNITTTNDDQSIVAAMADKMDAILDIRNKYLACWRKLNSNTPLNPRHPILITGEWIGTNTQKDVGISYLSRRFVIVSVNINNSWIPDTHYPCIESPSASIFNVTHGGTFHATMYSDDIARTLSEVEPQAGAVATSCPFSAYFGVHGGGEGKSIRSDILTEEKGYIEDNMLDEGMLRISIAKIAKMLPKKPTASGLLVTSKVKRQKMPDPYLTAHNAARSPLLRLPAELRNAIWKMVYCNQTIAVSFRHGLNHRNQRKLRFKPHHDSSNPIVPAPNYLSAHIPSIGFVEKSASPPYQKALDLLDGRLINPLSRKLGRRPHVISRRSVRGLRRRQIHSARSGLEDGTVTRTRCHGGYKLEEGWASSDYPGVPTTQAEE</sequence>
<reference evidence="1 2" key="1">
    <citation type="journal article" date="2016" name="Sci. Rep.">
        <title>Draft genome sequencing and secretome analysis of fungal phytopathogen Ascochyta rabiei provides insight into the necrotrophic effector repertoire.</title>
        <authorList>
            <person name="Verma S."/>
            <person name="Gazara R.K."/>
            <person name="Nizam S."/>
            <person name="Parween S."/>
            <person name="Chattopadhyay D."/>
            <person name="Verma P.K."/>
        </authorList>
    </citation>
    <scope>NUCLEOTIDE SEQUENCE [LARGE SCALE GENOMIC DNA]</scope>
    <source>
        <strain evidence="1 2">ArDII</strain>
    </source>
</reference>
<evidence type="ECO:0000313" key="1">
    <source>
        <dbReference type="EMBL" id="KZM22060.1"/>
    </source>
</evidence>
<proteinExistence type="predicted"/>
<accession>A0A163BX01</accession>
<dbReference type="AlphaFoldDB" id="A0A163BX01"/>
<organism evidence="1 2">
    <name type="scientific">Didymella rabiei</name>
    <name type="common">Chickpea ascochyta blight fungus</name>
    <name type="synonym">Mycosphaerella rabiei</name>
    <dbReference type="NCBI Taxonomy" id="5454"/>
    <lineage>
        <taxon>Eukaryota</taxon>
        <taxon>Fungi</taxon>
        <taxon>Dikarya</taxon>
        <taxon>Ascomycota</taxon>
        <taxon>Pezizomycotina</taxon>
        <taxon>Dothideomycetes</taxon>
        <taxon>Pleosporomycetidae</taxon>
        <taxon>Pleosporales</taxon>
        <taxon>Pleosporineae</taxon>
        <taxon>Didymellaceae</taxon>
        <taxon>Ascochyta</taxon>
    </lineage>
</organism>
<name>A0A163BX01_DIDRA</name>
<evidence type="ECO:0000313" key="2">
    <source>
        <dbReference type="Proteomes" id="UP000076837"/>
    </source>
</evidence>
<gene>
    <name evidence="1" type="ORF">ST47_g6775</name>
</gene>
<protein>
    <submittedName>
        <fullName evidence="1">Uncharacterized protein</fullName>
    </submittedName>
</protein>
<dbReference type="Proteomes" id="UP000076837">
    <property type="component" value="Unassembled WGS sequence"/>
</dbReference>
<comment type="caution">
    <text evidence="1">The sequence shown here is derived from an EMBL/GenBank/DDBJ whole genome shotgun (WGS) entry which is preliminary data.</text>
</comment>
<dbReference type="EMBL" id="JYNV01000225">
    <property type="protein sequence ID" value="KZM22060.1"/>
    <property type="molecule type" value="Genomic_DNA"/>
</dbReference>